<accession>A0ABN7WH72</accession>
<keyword evidence="2" id="KW-1185">Reference proteome</keyword>
<organism evidence="1 2">
    <name type="scientific">Gigaspora margarita</name>
    <dbReference type="NCBI Taxonomy" id="4874"/>
    <lineage>
        <taxon>Eukaryota</taxon>
        <taxon>Fungi</taxon>
        <taxon>Fungi incertae sedis</taxon>
        <taxon>Mucoromycota</taxon>
        <taxon>Glomeromycotina</taxon>
        <taxon>Glomeromycetes</taxon>
        <taxon>Diversisporales</taxon>
        <taxon>Gigasporaceae</taxon>
        <taxon>Gigaspora</taxon>
    </lineage>
</organism>
<proteinExistence type="predicted"/>
<protein>
    <submittedName>
        <fullName evidence="1">9725_t:CDS:1</fullName>
    </submittedName>
</protein>
<feature type="non-terminal residue" evidence="1">
    <location>
        <position position="1"/>
    </location>
</feature>
<name>A0ABN7WH72_GIGMA</name>
<comment type="caution">
    <text evidence="1">The sequence shown here is derived from an EMBL/GenBank/DDBJ whole genome shotgun (WGS) entry which is preliminary data.</text>
</comment>
<evidence type="ECO:0000313" key="1">
    <source>
        <dbReference type="EMBL" id="CAG8831239.1"/>
    </source>
</evidence>
<sequence length="187" mass="22689">YNLSGYFKEARSWKYSFERLLKTKYIACIIHLKKVVYICGKTIKLNRKWEEDYLNHHVQRSGYKANEGQRTIYNWFQLVEQKEHYGEEEYNKEIEYDSDVYNNIDDNDLIQIDEIDKDLDQELQAISMDELDYIQFNKNCHHIEIVAREPFPYLFAQKFSRKKLNFKQKSQLNCALFAESVWQIDRS</sequence>
<feature type="non-terminal residue" evidence="1">
    <location>
        <position position="187"/>
    </location>
</feature>
<evidence type="ECO:0000313" key="2">
    <source>
        <dbReference type="Proteomes" id="UP000789901"/>
    </source>
</evidence>
<reference evidence="1 2" key="1">
    <citation type="submission" date="2021-06" db="EMBL/GenBank/DDBJ databases">
        <authorList>
            <person name="Kallberg Y."/>
            <person name="Tangrot J."/>
            <person name="Rosling A."/>
        </authorList>
    </citation>
    <scope>NUCLEOTIDE SEQUENCE [LARGE SCALE GENOMIC DNA]</scope>
    <source>
        <strain evidence="1 2">120-4 pot B 10/14</strain>
    </source>
</reference>
<dbReference type="Proteomes" id="UP000789901">
    <property type="component" value="Unassembled WGS sequence"/>
</dbReference>
<gene>
    <name evidence="1" type="ORF">GMARGA_LOCUS30602</name>
</gene>
<dbReference type="EMBL" id="CAJVQB010043543">
    <property type="protein sequence ID" value="CAG8831239.1"/>
    <property type="molecule type" value="Genomic_DNA"/>
</dbReference>